<feature type="compositionally biased region" description="Polar residues" evidence="1">
    <location>
        <begin position="101"/>
        <end position="110"/>
    </location>
</feature>
<organism evidence="2 3">
    <name type="scientific">Lactuca virosa</name>
    <dbReference type="NCBI Taxonomy" id="75947"/>
    <lineage>
        <taxon>Eukaryota</taxon>
        <taxon>Viridiplantae</taxon>
        <taxon>Streptophyta</taxon>
        <taxon>Embryophyta</taxon>
        <taxon>Tracheophyta</taxon>
        <taxon>Spermatophyta</taxon>
        <taxon>Magnoliopsida</taxon>
        <taxon>eudicotyledons</taxon>
        <taxon>Gunneridae</taxon>
        <taxon>Pentapetalae</taxon>
        <taxon>asterids</taxon>
        <taxon>campanulids</taxon>
        <taxon>Asterales</taxon>
        <taxon>Asteraceae</taxon>
        <taxon>Cichorioideae</taxon>
        <taxon>Cichorieae</taxon>
        <taxon>Lactucinae</taxon>
        <taxon>Lactuca</taxon>
    </lineage>
</organism>
<proteinExistence type="predicted"/>
<evidence type="ECO:0000313" key="2">
    <source>
        <dbReference type="EMBL" id="CAH1441424.1"/>
    </source>
</evidence>
<dbReference type="AlphaFoldDB" id="A0AAU9NUH8"/>
<feature type="compositionally biased region" description="Low complexity" evidence="1">
    <location>
        <begin position="82"/>
        <end position="96"/>
    </location>
</feature>
<gene>
    <name evidence="2" type="ORF">LVIROSA_LOCUS27485</name>
</gene>
<accession>A0AAU9NUH8</accession>
<reference evidence="2 3" key="1">
    <citation type="submission" date="2022-01" db="EMBL/GenBank/DDBJ databases">
        <authorList>
            <person name="Xiong W."/>
            <person name="Schranz E."/>
        </authorList>
    </citation>
    <scope>NUCLEOTIDE SEQUENCE [LARGE SCALE GENOMIC DNA]</scope>
</reference>
<comment type="caution">
    <text evidence="2">The sequence shown here is derived from an EMBL/GenBank/DDBJ whole genome shotgun (WGS) entry which is preliminary data.</text>
</comment>
<dbReference type="EMBL" id="CAKMRJ010005412">
    <property type="protein sequence ID" value="CAH1441424.1"/>
    <property type="molecule type" value="Genomic_DNA"/>
</dbReference>
<evidence type="ECO:0000256" key="1">
    <source>
        <dbReference type="SAM" id="MobiDB-lite"/>
    </source>
</evidence>
<dbReference type="PANTHER" id="PTHR45023">
    <property type="match status" value="1"/>
</dbReference>
<evidence type="ECO:0008006" key="4">
    <source>
        <dbReference type="Google" id="ProtNLM"/>
    </source>
</evidence>
<sequence length="162" mass="18567">MADVTKGNAFNNIYNRKMNNVASGRSEADVLQSSLSKYRRTINQKDFPHQQSWEWLKENTKWALVTKVGEESPPPSSKRIKTSSSNAYTSSSNAQYPPGFPQQQEQSFNVEDSPPQRKIKGKKVASTSSTQNEMFDLVKQIVDINTTTNTWAEQRQRYREEK</sequence>
<feature type="region of interest" description="Disordered" evidence="1">
    <location>
        <begin position="67"/>
        <end position="132"/>
    </location>
</feature>
<evidence type="ECO:0000313" key="3">
    <source>
        <dbReference type="Proteomes" id="UP001157418"/>
    </source>
</evidence>
<protein>
    <recommendedName>
        <fullName evidence="4">No apical meristem-associated C-terminal domain-containing protein</fullName>
    </recommendedName>
</protein>
<name>A0AAU9NUH8_9ASTR</name>
<dbReference type="Proteomes" id="UP001157418">
    <property type="component" value="Unassembled WGS sequence"/>
</dbReference>
<keyword evidence="3" id="KW-1185">Reference proteome</keyword>
<dbReference type="PANTHER" id="PTHR45023:SF13">
    <property type="entry name" value="PUTATIVE-RELATED"/>
    <property type="match status" value="1"/>
</dbReference>